<keyword evidence="1" id="KW-0812">Transmembrane</keyword>
<dbReference type="EnsemblMetazoa" id="GPAI021152-RA">
    <property type="protein sequence ID" value="GPAI021152-PA"/>
    <property type="gene ID" value="GPAI021152"/>
</dbReference>
<dbReference type="Proteomes" id="UP000092445">
    <property type="component" value="Unassembled WGS sequence"/>
</dbReference>
<organism evidence="2 3">
    <name type="scientific">Glossina pallidipes</name>
    <name type="common">Tsetse fly</name>
    <dbReference type="NCBI Taxonomy" id="7398"/>
    <lineage>
        <taxon>Eukaryota</taxon>
        <taxon>Metazoa</taxon>
        <taxon>Ecdysozoa</taxon>
        <taxon>Arthropoda</taxon>
        <taxon>Hexapoda</taxon>
        <taxon>Insecta</taxon>
        <taxon>Pterygota</taxon>
        <taxon>Neoptera</taxon>
        <taxon>Endopterygota</taxon>
        <taxon>Diptera</taxon>
        <taxon>Brachycera</taxon>
        <taxon>Muscomorpha</taxon>
        <taxon>Hippoboscoidea</taxon>
        <taxon>Glossinidae</taxon>
        <taxon>Glossina</taxon>
    </lineage>
</organism>
<reference evidence="3" key="1">
    <citation type="submission" date="2014-03" db="EMBL/GenBank/DDBJ databases">
        <authorList>
            <person name="Aksoy S."/>
            <person name="Warren W."/>
            <person name="Wilson R.K."/>
        </authorList>
    </citation>
    <scope>NUCLEOTIDE SEQUENCE [LARGE SCALE GENOMIC DNA]</scope>
    <source>
        <strain evidence="3">IAEA</strain>
    </source>
</reference>
<evidence type="ECO:0000313" key="2">
    <source>
        <dbReference type="EnsemblMetazoa" id="GPAI021152-PA"/>
    </source>
</evidence>
<accession>A0A1A9ZPP1</accession>
<keyword evidence="1" id="KW-1133">Transmembrane helix</keyword>
<proteinExistence type="predicted"/>
<name>A0A1A9ZPP1_GLOPL</name>
<keyword evidence="1" id="KW-0472">Membrane</keyword>
<evidence type="ECO:0000313" key="3">
    <source>
        <dbReference type="Proteomes" id="UP000092445"/>
    </source>
</evidence>
<reference evidence="2" key="2">
    <citation type="submission" date="2020-05" db="UniProtKB">
        <authorList>
            <consortium name="EnsemblMetazoa"/>
        </authorList>
    </citation>
    <scope>IDENTIFICATION</scope>
    <source>
        <strain evidence="2">IAEA</strain>
    </source>
</reference>
<feature type="transmembrane region" description="Helical" evidence="1">
    <location>
        <begin position="32"/>
        <end position="55"/>
    </location>
</feature>
<sequence length="131" mass="15026">MTFKQEKLSVIENPLGFEVSASHRNFEDDHNYAFRFLFPLKAVFVVSFVTFVLPVKVPICPLLRLFRTKIAQTSCGEKLSHFVKSVNISTFEKPLYQGLQQEGSAAFPEIVKWKFGKFFLMGFITPKSLIN</sequence>
<evidence type="ECO:0000256" key="1">
    <source>
        <dbReference type="SAM" id="Phobius"/>
    </source>
</evidence>
<dbReference type="AlphaFoldDB" id="A0A1A9ZPP1"/>
<protein>
    <submittedName>
        <fullName evidence="2">Uncharacterized protein</fullName>
    </submittedName>
</protein>
<keyword evidence="3" id="KW-1185">Reference proteome</keyword>
<dbReference type="VEuPathDB" id="VectorBase:GPAI021152"/>